<dbReference type="Proteomes" id="UP001220530">
    <property type="component" value="Chromosome"/>
</dbReference>
<keyword evidence="2" id="KW-1185">Reference proteome</keyword>
<sequence>MAADFADKANQLIGFIVRIDAKNQTTGVTGRKVSGRSGGAAFEPVGAATTAPTQSAAQVTAPTDIGALLALQAVEDPLTGRKKKALRRGKSLLDKLEDVKADLLVGTVSESRLDALMVLVAEARERSVPQVDELLDDIELRVRVELAKFGRFPG</sequence>
<proteinExistence type="predicted"/>
<name>A0ABY7YRW8_9HYPH</name>
<protein>
    <submittedName>
        <fullName evidence="1">Flagellar assembly protein FliX</fullName>
    </submittedName>
</protein>
<evidence type="ECO:0000313" key="2">
    <source>
        <dbReference type="Proteomes" id="UP001220530"/>
    </source>
</evidence>
<reference evidence="1 2" key="1">
    <citation type="submission" date="2023-02" db="EMBL/GenBank/DDBJ databases">
        <title>Devosia algicola sp. nov., isolated from the phycosphere of marine algae.</title>
        <authorList>
            <person name="Kim J.M."/>
            <person name="Lee J.K."/>
            <person name="Choi B.J."/>
            <person name="Bayburt H."/>
            <person name="Jeon C.O."/>
        </authorList>
    </citation>
    <scope>NUCLEOTIDE SEQUENCE [LARGE SCALE GENOMIC DNA]</scope>
    <source>
        <strain evidence="1 2">G20-9</strain>
    </source>
</reference>
<dbReference type="Pfam" id="PF10768">
    <property type="entry name" value="FliX"/>
    <property type="match status" value="1"/>
</dbReference>
<dbReference type="EMBL" id="CP118246">
    <property type="protein sequence ID" value="WDR03759.1"/>
    <property type="molecule type" value="Genomic_DNA"/>
</dbReference>
<evidence type="ECO:0000313" key="1">
    <source>
        <dbReference type="EMBL" id="WDR03759.1"/>
    </source>
</evidence>
<dbReference type="InterPro" id="IPR019704">
    <property type="entry name" value="Flagellar_assmbl_FliX_class2"/>
</dbReference>
<gene>
    <name evidence="1" type="ORF">PSQ19_06835</name>
</gene>
<keyword evidence="1" id="KW-0966">Cell projection</keyword>
<accession>A0ABY7YRW8</accession>
<keyword evidence="1" id="KW-0282">Flagellum</keyword>
<dbReference type="RefSeq" id="WP_282220147.1">
    <property type="nucleotide sequence ID" value="NZ_CP118246.1"/>
</dbReference>
<keyword evidence="1" id="KW-0969">Cilium</keyword>
<organism evidence="1 2">
    <name type="scientific">Devosia algicola</name>
    <dbReference type="NCBI Taxonomy" id="3026418"/>
    <lineage>
        <taxon>Bacteria</taxon>
        <taxon>Pseudomonadati</taxon>
        <taxon>Pseudomonadota</taxon>
        <taxon>Alphaproteobacteria</taxon>
        <taxon>Hyphomicrobiales</taxon>
        <taxon>Devosiaceae</taxon>
        <taxon>Devosia</taxon>
    </lineage>
</organism>